<feature type="transmembrane region" description="Helical" evidence="11">
    <location>
        <begin position="1076"/>
        <end position="1095"/>
    </location>
</feature>
<dbReference type="PIRSF" id="PIRSF000980">
    <property type="entry name" value="RecC"/>
    <property type="match status" value="1"/>
</dbReference>
<evidence type="ECO:0000256" key="10">
    <source>
        <dbReference type="HAMAP-Rule" id="MF_01486"/>
    </source>
</evidence>
<dbReference type="Gene3D" id="3.40.50.10930">
    <property type="match status" value="1"/>
</dbReference>
<evidence type="ECO:0000259" key="12">
    <source>
        <dbReference type="Pfam" id="PF17946"/>
    </source>
</evidence>
<dbReference type="Gene3D" id="1.10.10.160">
    <property type="match status" value="1"/>
</dbReference>
<dbReference type="InterPro" id="IPR041500">
    <property type="entry name" value="RecC_C"/>
</dbReference>
<keyword evidence="4 10" id="KW-0378">Hydrolase</keyword>
<dbReference type="PANTHER" id="PTHR30591">
    <property type="entry name" value="RECBCD ENZYME SUBUNIT RECC"/>
    <property type="match status" value="1"/>
</dbReference>
<keyword evidence="14" id="KW-1185">Reference proteome</keyword>
<keyword evidence="2 10" id="KW-0547">Nucleotide-binding</keyword>
<keyword evidence="11" id="KW-0472">Membrane</keyword>
<evidence type="ECO:0000256" key="1">
    <source>
        <dbReference type="ARBA" id="ARBA00022722"/>
    </source>
</evidence>
<dbReference type="SUPFAM" id="SSF52540">
    <property type="entry name" value="P-loop containing nucleoside triphosphate hydrolases"/>
    <property type="match status" value="2"/>
</dbReference>
<keyword evidence="6 10" id="KW-0269">Exonuclease</keyword>
<dbReference type="GO" id="GO:0005524">
    <property type="term" value="F:ATP binding"/>
    <property type="evidence" value="ECO:0007669"/>
    <property type="project" value="UniProtKB-UniRule"/>
</dbReference>
<evidence type="ECO:0000256" key="6">
    <source>
        <dbReference type="ARBA" id="ARBA00022839"/>
    </source>
</evidence>
<accession>A0A143WQQ8</accession>
<evidence type="ECO:0000256" key="9">
    <source>
        <dbReference type="ARBA" id="ARBA00023204"/>
    </source>
</evidence>
<dbReference type="GO" id="GO:0003677">
    <property type="term" value="F:DNA binding"/>
    <property type="evidence" value="ECO:0007669"/>
    <property type="project" value="UniProtKB-UniRule"/>
</dbReference>
<evidence type="ECO:0000256" key="8">
    <source>
        <dbReference type="ARBA" id="ARBA00023125"/>
    </source>
</evidence>
<dbReference type="Pfam" id="PF17946">
    <property type="entry name" value="RecC_C"/>
    <property type="match status" value="1"/>
</dbReference>
<keyword evidence="5 10" id="KW-0347">Helicase</keyword>
<dbReference type="SUPFAM" id="SSF52980">
    <property type="entry name" value="Restriction endonuclease-like"/>
    <property type="match status" value="1"/>
</dbReference>
<dbReference type="NCBIfam" id="NF008289">
    <property type="entry name" value="PRK11069.1"/>
    <property type="match status" value="1"/>
</dbReference>
<comment type="similarity">
    <text evidence="10">Belongs to the RecC family.</text>
</comment>
<gene>
    <name evidence="10 13" type="primary">recC</name>
    <name evidence="13" type="ORF">PMARG_ME00312</name>
</gene>
<dbReference type="Gene3D" id="3.40.50.300">
    <property type="entry name" value="P-loop containing nucleotide triphosphate hydrolases"/>
    <property type="match status" value="2"/>
</dbReference>
<evidence type="ECO:0000256" key="7">
    <source>
        <dbReference type="ARBA" id="ARBA00022840"/>
    </source>
</evidence>
<dbReference type="InterPro" id="IPR006697">
    <property type="entry name" value="RecC"/>
</dbReference>
<name>A0A143WQQ8_9ENTR</name>
<protein>
    <recommendedName>
        <fullName evidence="10">RecBCD enzyme subunit RecC</fullName>
    </recommendedName>
    <alternativeName>
        <fullName evidence="10">Exonuclease V subunit RecC</fullName>
        <shortName evidence="10">ExoV subunit RecC</shortName>
    </alternativeName>
    <alternativeName>
        <fullName evidence="10">Helicase/nuclease RecBCD subunit RecC</fullName>
    </alternativeName>
</protein>
<comment type="miscellaneous">
    <text evidence="10">In the RecBCD complex, RecB has a slow 3'-5' helicase, an exonuclease activity and loads RecA onto ssDNA, RecD has a fast 5'-3' helicase activity, while RecC stimulates the ATPase and processivity of the RecB helicase and contributes to recognition of the Chi site.</text>
</comment>
<dbReference type="HAMAP" id="MF_01486">
    <property type="entry name" value="RecC"/>
    <property type="match status" value="1"/>
</dbReference>
<evidence type="ECO:0000313" key="14">
    <source>
        <dbReference type="Proteomes" id="UP000095697"/>
    </source>
</evidence>
<dbReference type="InterPro" id="IPR013986">
    <property type="entry name" value="DExx_box_DNA_helicase_dom_sf"/>
</dbReference>
<keyword evidence="9 10" id="KW-0234">DNA repair</keyword>
<sequence>MLSLIIVYKNINISNFKIAVNSNNIRFTKIVFNKKFMFTVYHSNQLDLLKTLAATLIASKPLLNPFQSEIILVQSTGMEQWLQMELATHFGIAANIEFLFLDRFIWQMYTLIITNFPEDSVFIKTSMVWRLMDILPKLHQEHYFLNEYLRDNEDPLKIFQFATRVADLFDKYLVYRPDWLDSWQKGKLIDDLGKAQLWQAPLWRELIEETQRLGYPLWHRANSYKLFIHTLETSLNRPPGIPERIFICGISSIPPIYLQVLQALGNSYIDIHMFFINPCRSYWWGSNDSDSISQLLHQQKYYRKKNVEQTLLLNNKYVNSLFNDTEEEHGNPLLASWGKQGRDNLYNLAQMESIADIEAFVEPVNNNLLSILQKDILLLEDHSKINISNNLLEKKIDKKRLLQKNDQSLSLHVCHSIQREVEVLHDNLLSMIVADPTIRPRDIIVMMADIDIYMPSIKAVFGNVSSERYLPFNISDRSMRHLHPIIQTFLNLLKLPHSRFTAEQILEFLEVPALASRFSIKEKELQLLRHWVTESGIRWGLDDETLRELMLPTTCQHTWQFGLNRMLLGYAMDSASGDWQGILPYDESSGLIACIAGQLAELLMQLRQWRDWLAKSHYLKDWLGCARKIIKDFFVSNAETEAALVFLENKWQQMLQSCFKMKYQNMIPVTILHYELTTRLDQELSNHSFLSGTVNFCTLIPMRSIPFRIVCLLGMNSDIYPRQLSISGFDLMVKQPRIGDRNQYDDDKYMFLEALLSAQQRLYISFIGRSIQDNRLRYPSVLVNELIDYIAHSFYLPGEEYVNDDISSVRKHLCQWHSRMPFAPENFFPGSKIQSFASEWLPAANAAALDKGNPQFEFINSFTSMSCDTFSLETLSLSLDELLRFYRHPVRTWFIQRLAVSFHQTSMKKLPEEEPFIIDNITNYQVNKQILNTILNRESTHILFRKVSSSGLLPHGAFGKIYWDRQCKQMATLSEKIQVLRLPDRWNVNIHLNFDNVTLSGKLQVQANGLLRWRPGTLSVRDGLLLWLEHLTYCAMDGKGESRILGTCGEWHFAPLPVFQAKHFLKSFISGYCNGMMLPLLLLPIAGGAWLSHCYNKITKSIDREEKTQQLARKKLINAWKGNAHLFGENKDPYLQHLIRQLNEQHIELIISAAELYLLPIFKFNMALN</sequence>
<proteinExistence type="inferred from homology"/>
<dbReference type="Gene3D" id="1.10.10.990">
    <property type="match status" value="1"/>
</dbReference>
<dbReference type="GO" id="GO:0009338">
    <property type="term" value="C:exodeoxyribonuclease V complex"/>
    <property type="evidence" value="ECO:0007669"/>
    <property type="project" value="InterPro"/>
</dbReference>
<evidence type="ECO:0000256" key="11">
    <source>
        <dbReference type="SAM" id="Phobius"/>
    </source>
</evidence>
<dbReference type="AlphaFoldDB" id="A0A143WQQ8"/>
<dbReference type="PANTHER" id="PTHR30591:SF1">
    <property type="entry name" value="RECBCD ENZYME SUBUNIT RECC"/>
    <property type="match status" value="1"/>
</dbReference>
<keyword evidence="3 10" id="KW-0227">DNA damage</keyword>
<comment type="function">
    <text evidence="10">A helicase/nuclease that prepares dsDNA breaks (DSB) for recombinational DNA repair. Binds to DSBs and unwinds DNA via a highly rapid and processive ATP-dependent bidirectional helicase activity. Unwinds dsDNA until it encounters a Chi (crossover hotspot instigator) sequence from the 3' direction. Cuts ssDNA a few nucleotides 3' to the Chi site. The properties and activities of the enzyme are changed at Chi. The Chi-altered holoenzyme produces a long 3'-ssDNA overhang and facilitates RecA-binding to the ssDNA for homologous DNA recombination and repair. Holoenzyme degrades any linearized DNA that is unable to undergo homologous recombination. In the holoenzyme this subunit recognizes the wild-type Chi sequence, and when added to isolated RecB increases its ATP-dependent helicase processivity.</text>
</comment>
<organism evidence="13 14">
    <name type="scientific">Candidatus Mikella endobia</name>
    <dbReference type="NCBI Taxonomy" id="1778264"/>
    <lineage>
        <taxon>Bacteria</taxon>
        <taxon>Pseudomonadati</taxon>
        <taxon>Pseudomonadota</taxon>
        <taxon>Gammaproteobacteria</taxon>
        <taxon>Enterobacterales</taxon>
        <taxon>Enterobacteriaceae</taxon>
        <taxon>Candidatus Mikella</taxon>
    </lineage>
</organism>
<feature type="domain" description="RecC C-terminal" evidence="12">
    <location>
        <begin position="876"/>
        <end position="1094"/>
    </location>
</feature>
<dbReference type="KEGG" id="cmik:PMARG_ME00312"/>
<dbReference type="PATRIC" id="fig|1778264.3.peg.278"/>
<dbReference type="GO" id="GO:0008854">
    <property type="term" value="F:exodeoxyribonuclease V activity"/>
    <property type="evidence" value="ECO:0007669"/>
    <property type="project" value="InterPro"/>
</dbReference>
<dbReference type="NCBIfam" id="TIGR01450">
    <property type="entry name" value="recC"/>
    <property type="match status" value="1"/>
</dbReference>
<evidence type="ECO:0000256" key="5">
    <source>
        <dbReference type="ARBA" id="ARBA00022806"/>
    </source>
</evidence>
<dbReference type="CDD" id="cd22353">
    <property type="entry name" value="RecC_C-like"/>
    <property type="match status" value="1"/>
</dbReference>
<evidence type="ECO:0000256" key="3">
    <source>
        <dbReference type="ARBA" id="ARBA00022763"/>
    </source>
</evidence>
<keyword evidence="1 10" id="KW-0540">Nuclease</keyword>
<comment type="subunit">
    <text evidence="10">Heterotrimer of RecB, RecC and RecD. All subunits contribute to DNA-binding.</text>
</comment>
<dbReference type="Pfam" id="PF04257">
    <property type="entry name" value="Exonuc_V_gamma"/>
    <property type="match status" value="1"/>
</dbReference>
<keyword evidence="8 10" id="KW-0238">DNA-binding</keyword>
<dbReference type="EMBL" id="LN999831">
    <property type="protein sequence ID" value="CUX96072.1"/>
    <property type="molecule type" value="Genomic_DNA"/>
</dbReference>
<dbReference type="InterPro" id="IPR011335">
    <property type="entry name" value="Restrct_endonuc-II-like"/>
</dbReference>
<dbReference type="InterPro" id="IPR027417">
    <property type="entry name" value="P-loop_NTPase"/>
</dbReference>
<reference evidence="14" key="1">
    <citation type="submission" date="2016-01" db="EMBL/GenBank/DDBJ databases">
        <authorList>
            <person name="Husnik F."/>
        </authorList>
    </citation>
    <scope>NUCLEOTIDE SEQUENCE [LARGE SCALE GENOMIC DNA]</scope>
</reference>
<keyword evidence="7 10" id="KW-0067">ATP-binding</keyword>
<evidence type="ECO:0000256" key="2">
    <source>
        <dbReference type="ARBA" id="ARBA00022741"/>
    </source>
</evidence>
<dbReference type="STRING" id="1778264.PMARG_ME00312"/>
<evidence type="ECO:0000313" key="13">
    <source>
        <dbReference type="EMBL" id="CUX96072.1"/>
    </source>
</evidence>
<dbReference type="Proteomes" id="UP000095697">
    <property type="component" value="Chromosome I"/>
</dbReference>
<dbReference type="GO" id="GO:0003678">
    <property type="term" value="F:DNA helicase activity"/>
    <property type="evidence" value="ECO:0007669"/>
    <property type="project" value="UniProtKB-UniRule"/>
</dbReference>
<evidence type="ECO:0000256" key="4">
    <source>
        <dbReference type="ARBA" id="ARBA00022801"/>
    </source>
</evidence>
<dbReference type="GO" id="GO:0000724">
    <property type="term" value="P:double-strand break repair via homologous recombination"/>
    <property type="evidence" value="ECO:0007669"/>
    <property type="project" value="UniProtKB-UniRule"/>
</dbReference>
<keyword evidence="11" id="KW-0812">Transmembrane</keyword>
<keyword evidence="11" id="KW-1133">Transmembrane helix</keyword>